<feature type="non-terminal residue" evidence="1">
    <location>
        <position position="1"/>
    </location>
</feature>
<sequence>MAEVAAHEEIGIQLLKREYSEVQAWKAVCDRMAGVAKQQLRGWLNAGHDVLSASDLKLGSESYGGVKNLKVLVAEKDYKAKPLAKGSIPE</sequence>
<protein>
    <submittedName>
        <fullName evidence="1">Uncharacterized protein</fullName>
    </submittedName>
</protein>
<proteinExistence type="predicted"/>
<dbReference type="AlphaFoldDB" id="A0A8S2XPD5"/>
<reference evidence="1" key="1">
    <citation type="submission" date="2021-02" db="EMBL/GenBank/DDBJ databases">
        <authorList>
            <person name="Nowell W R."/>
        </authorList>
    </citation>
    <scope>NUCLEOTIDE SEQUENCE</scope>
</reference>
<dbReference type="Proteomes" id="UP000681722">
    <property type="component" value="Unassembled WGS sequence"/>
</dbReference>
<name>A0A8S2XPD5_9BILA</name>
<dbReference type="OrthoDB" id="10045083at2759"/>
<comment type="caution">
    <text evidence="1">The sequence shown here is derived from an EMBL/GenBank/DDBJ whole genome shotgun (WGS) entry which is preliminary data.</text>
</comment>
<dbReference type="EMBL" id="CAJOBC010107601">
    <property type="protein sequence ID" value="CAF4509788.1"/>
    <property type="molecule type" value="Genomic_DNA"/>
</dbReference>
<gene>
    <name evidence="1" type="ORF">SRO942_LOCUS45251</name>
</gene>
<evidence type="ECO:0000313" key="2">
    <source>
        <dbReference type="Proteomes" id="UP000681722"/>
    </source>
</evidence>
<evidence type="ECO:0000313" key="1">
    <source>
        <dbReference type="EMBL" id="CAF4509788.1"/>
    </source>
</evidence>
<organism evidence="1 2">
    <name type="scientific">Didymodactylos carnosus</name>
    <dbReference type="NCBI Taxonomy" id="1234261"/>
    <lineage>
        <taxon>Eukaryota</taxon>
        <taxon>Metazoa</taxon>
        <taxon>Spiralia</taxon>
        <taxon>Gnathifera</taxon>
        <taxon>Rotifera</taxon>
        <taxon>Eurotatoria</taxon>
        <taxon>Bdelloidea</taxon>
        <taxon>Philodinida</taxon>
        <taxon>Philodinidae</taxon>
        <taxon>Didymodactylos</taxon>
    </lineage>
</organism>
<accession>A0A8S2XPD5</accession>